<evidence type="ECO:0000313" key="1">
    <source>
        <dbReference type="EMBL" id="BAS04905.1"/>
    </source>
</evidence>
<sequence length="433" mass="48587">MIKDAKHAIKELGSQPRAEACLTFVPRKDPTTGEEHADQPVPKLDFKNPAVFPKNKPTGITHGLYVPGKIPANLFEVWQLQREWAVIKCADGMNMNEVVLDEWPPLEVPIVVQINGRMGYTEGMLVNHAMNRDGEISNEIVFLEIVREGGFEFSANAPVKYGIDGAIETAVFIPVDFKNVFAWAYLTIDGQLVHHPGRFRQPVELFVDCEFDDTTKTLLSVGITNKMGGVYYAFDSKAADAVENEWVKENVVPLLLDVPPGTMATDLNAQGIGWGTWLEYVMKSTSHSHDTVYSDFIIHMDFPTDVEYISRILHLGEGKRIGQMRNVTFKIDYVDAYPTKLKEAVQHNAAWDALAIWFHLGYFSYRVMAEMAKQARPSRPEVGKKLPTLVEGMIQSAIKVKPEEMEKLQDLLENPPPAGSVLAAALKKFRDKQ</sequence>
<organism evidence="1 2">
    <name type="scientific">Ralstonia phage RSF1</name>
    <dbReference type="NCBI Taxonomy" id="1689679"/>
    <lineage>
        <taxon>Viruses</taxon>
        <taxon>Duplodnaviria</taxon>
        <taxon>Heunggongvirae</taxon>
        <taxon>Uroviricota</taxon>
        <taxon>Caudoviricetes</taxon>
        <taxon>Chimalliviridae</taxon>
        <taxon>Chiangmaivirus</taxon>
        <taxon>Chiangmaivirus RSF1</taxon>
    </lineage>
</organism>
<dbReference type="Proteomes" id="UP000202583">
    <property type="component" value="Segment"/>
</dbReference>
<dbReference type="EMBL" id="AP014927">
    <property type="protein sequence ID" value="BAS04905.1"/>
    <property type="molecule type" value="Genomic_DNA"/>
</dbReference>
<dbReference type="InterPro" id="IPR036397">
    <property type="entry name" value="RNaseH_sf"/>
</dbReference>
<keyword evidence="2" id="KW-1185">Reference proteome</keyword>
<dbReference type="KEGG" id="vg:26634574"/>
<dbReference type="Gene3D" id="3.30.420.10">
    <property type="entry name" value="Ribonuclease H-like superfamily/Ribonuclease H"/>
    <property type="match status" value="1"/>
</dbReference>
<dbReference type="RefSeq" id="YP_009207917.1">
    <property type="nucleotide sequence ID" value="NC_028899.1"/>
</dbReference>
<reference evidence="1 2" key="1">
    <citation type="submission" date="2015-07" db="EMBL/GenBank/DDBJ databases">
        <title>Two Asian jumbo phage RSL2 and RSF1 infecting the phytopathogen Ralstonia solanacearum share common features related to the phi-KZ-like phages.</title>
        <authorList>
            <person name="Kawasaki T."/>
            <person name="Fujie M."/>
            <person name="Chatchawankanphanich O."/>
            <person name="Ogata H."/>
            <person name="Yamada T."/>
        </authorList>
    </citation>
    <scope>NUCLEOTIDE SEQUENCE [LARGE SCALE GENOMIC DNA]</scope>
    <source>
        <strain evidence="1 2">RSF1</strain>
    </source>
</reference>
<dbReference type="GeneID" id="26634574"/>
<proteinExistence type="predicted"/>
<protein>
    <submittedName>
        <fullName evidence="1">Uncharacterized protein</fullName>
    </submittedName>
</protein>
<name>A0A0K2QQN3_9CAUD</name>
<accession>A0A0K2QQN3</accession>
<dbReference type="OrthoDB" id="19054at10239"/>
<dbReference type="GO" id="GO:0003676">
    <property type="term" value="F:nucleic acid binding"/>
    <property type="evidence" value="ECO:0007669"/>
    <property type="project" value="InterPro"/>
</dbReference>
<evidence type="ECO:0000313" key="2">
    <source>
        <dbReference type="Proteomes" id="UP000202583"/>
    </source>
</evidence>